<dbReference type="PROSITE" id="PS50181">
    <property type="entry name" value="FBOX"/>
    <property type="match status" value="1"/>
</dbReference>
<keyword evidence="3" id="KW-1185">Reference proteome</keyword>
<sequence length="371" mass="42420">MGFPILRLPFLALKIVVNHLNDVGLVTVSLLSKKADRFLKACGKKNVSFFNLNRPEIRDLRDIVILELLLLESRRRGEFLQWNFSFDCTLESLQYILICCTHFRILIDITSVESIEKCAGIKKNLKIGDSVVPFVITKDNKGAEAIHYILSSENDGLKTIFEYFKNNFNAKVEELNLSGKDPSVMRTVVSHIHSTQTVVKNLTMGSINRRKMPIVYLPISGDDFEFILKNVSATERFSSYWKPSPSFKFEGTISAKNINIENGDWCTIQNLISIENEMIHVDGSEYTKEELRTFLNEWKAGKLPKLKGVMLATEVPARDVIEGYERSERECEFCQHSQSHFITIKGPGGCHGWVNTRNANNFDMRIHNNLY</sequence>
<evidence type="ECO:0000259" key="1">
    <source>
        <dbReference type="PROSITE" id="PS50181"/>
    </source>
</evidence>
<dbReference type="OrthoDB" id="361039at2759"/>
<name>G0P598_CAEBE</name>
<dbReference type="EMBL" id="GL380077">
    <property type="protein sequence ID" value="EGT45370.1"/>
    <property type="molecule type" value="Genomic_DNA"/>
</dbReference>
<dbReference type="AlphaFoldDB" id="G0P598"/>
<gene>
    <name evidence="2" type="ORF">CAEBREN_16397</name>
</gene>
<dbReference type="PANTHER" id="PTHR21503">
    <property type="entry name" value="F-BOX-CONTAINING HYPOTHETICAL PROTEIN C.ELEGANS"/>
    <property type="match status" value="1"/>
</dbReference>
<dbReference type="InParanoid" id="G0P598"/>
<reference evidence="3" key="1">
    <citation type="submission" date="2011-07" db="EMBL/GenBank/DDBJ databases">
        <authorList>
            <consortium name="Caenorhabditis brenneri Sequencing and Analysis Consortium"/>
            <person name="Wilson R.K."/>
        </authorList>
    </citation>
    <scope>NUCLEOTIDE SEQUENCE [LARGE SCALE GENOMIC DNA]</scope>
    <source>
        <strain evidence="3">PB2801</strain>
    </source>
</reference>
<dbReference type="PANTHER" id="PTHR21503:SF8">
    <property type="entry name" value="F-BOX ASSOCIATED DOMAIN-CONTAINING PROTEIN-RELATED"/>
    <property type="match status" value="1"/>
</dbReference>
<accession>G0P598</accession>
<proteinExistence type="predicted"/>
<organism evidence="3">
    <name type="scientific">Caenorhabditis brenneri</name>
    <name type="common">Nematode worm</name>
    <dbReference type="NCBI Taxonomy" id="135651"/>
    <lineage>
        <taxon>Eukaryota</taxon>
        <taxon>Metazoa</taxon>
        <taxon>Ecdysozoa</taxon>
        <taxon>Nematoda</taxon>
        <taxon>Chromadorea</taxon>
        <taxon>Rhabditida</taxon>
        <taxon>Rhabditina</taxon>
        <taxon>Rhabditomorpha</taxon>
        <taxon>Rhabditoidea</taxon>
        <taxon>Rhabditidae</taxon>
        <taxon>Peloderinae</taxon>
        <taxon>Caenorhabditis</taxon>
    </lineage>
</organism>
<dbReference type="Proteomes" id="UP000008068">
    <property type="component" value="Unassembled WGS sequence"/>
</dbReference>
<dbReference type="InterPro" id="IPR001810">
    <property type="entry name" value="F-box_dom"/>
</dbReference>
<dbReference type="HOGENOM" id="CLU_048940_0_0_1"/>
<feature type="domain" description="F-box" evidence="1">
    <location>
        <begin position="2"/>
        <end position="52"/>
    </location>
</feature>
<dbReference type="InterPro" id="IPR012885">
    <property type="entry name" value="F-box_Sdz-33"/>
</dbReference>
<dbReference type="Pfam" id="PF07735">
    <property type="entry name" value="FBA_2"/>
    <property type="match status" value="1"/>
</dbReference>
<evidence type="ECO:0000313" key="2">
    <source>
        <dbReference type="EMBL" id="EGT45370.1"/>
    </source>
</evidence>
<evidence type="ECO:0000313" key="3">
    <source>
        <dbReference type="Proteomes" id="UP000008068"/>
    </source>
</evidence>
<protein>
    <recommendedName>
        <fullName evidence="1">F-box domain-containing protein</fullName>
    </recommendedName>
</protein>